<name>K2MAK2_TRYCR</name>
<gene>
    <name evidence="3" type="ORF">MOQ_004002</name>
</gene>
<dbReference type="InterPro" id="IPR008377">
    <property type="entry name" value="Sialidase_trypan"/>
</dbReference>
<dbReference type="Pfam" id="PF22925">
    <property type="entry name" value="TS_C"/>
    <property type="match status" value="1"/>
</dbReference>
<feature type="compositionally biased region" description="Polar residues" evidence="1">
    <location>
        <begin position="226"/>
        <end position="235"/>
    </location>
</feature>
<dbReference type="InterPro" id="IPR055239">
    <property type="entry name" value="TS_C"/>
</dbReference>
<feature type="compositionally biased region" description="Polar residues" evidence="1">
    <location>
        <begin position="167"/>
        <end position="176"/>
    </location>
</feature>
<dbReference type="EMBL" id="AHKC01010293">
    <property type="protein sequence ID" value="EKF32153.1"/>
    <property type="molecule type" value="Genomic_DNA"/>
</dbReference>
<comment type="caution">
    <text evidence="3">The sequence shown here is derived from an EMBL/GenBank/DDBJ whole genome shotgun (WGS) entry which is preliminary data.</text>
</comment>
<reference evidence="3 4" key="1">
    <citation type="journal article" date="2012" name="BMC Genomics">
        <title>Comparative genomic analysis of human infective Trypanosoma cruzi lineages with the bat-restricted subspecies T. cruzi marinkellei.</title>
        <authorList>
            <person name="Franzen O."/>
            <person name="Talavera-Lopez C."/>
            <person name="Ochaya S."/>
            <person name="Butler C.E."/>
            <person name="Messenger L.A."/>
            <person name="Lewis M.D."/>
            <person name="Llewellyn M.S."/>
            <person name="Marinkelle C.J."/>
            <person name="Tyler K.M."/>
            <person name="Miles M.A."/>
            <person name="Andersson B."/>
        </authorList>
    </citation>
    <scope>NUCLEOTIDE SEQUENCE [LARGE SCALE GENOMIC DNA]</scope>
    <source>
        <strain evidence="3 4">B7</strain>
    </source>
</reference>
<evidence type="ECO:0000313" key="4">
    <source>
        <dbReference type="Proteomes" id="UP000007350"/>
    </source>
</evidence>
<evidence type="ECO:0000313" key="3">
    <source>
        <dbReference type="EMBL" id="EKF32153.1"/>
    </source>
</evidence>
<evidence type="ECO:0000259" key="2">
    <source>
        <dbReference type="Pfam" id="PF22925"/>
    </source>
</evidence>
<keyword evidence="4" id="KW-1185">Reference proteome</keyword>
<feature type="compositionally biased region" description="Low complexity" evidence="1">
    <location>
        <begin position="196"/>
        <end position="225"/>
    </location>
</feature>
<organism evidence="3 4">
    <name type="scientific">Trypanosoma cruzi marinkellei</name>
    <dbReference type="NCBI Taxonomy" id="85056"/>
    <lineage>
        <taxon>Eukaryota</taxon>
        <taxon>Discoba</taxon>
        <taxon>Euglenozoa</taxon>
        <taxon>Kinetoplastea</taxon>
        <taxon>Metakinetoplastina</taxon>
        <taxon>Trypanosomatida</taxon>
        <taxon>Trypanosomatidae</taxon>
        <taxon>Trypanosoma</taxon>
        <taxon>Schizotrypanum</taxon>
    </lineage>
</organism>
<protein>
    <submittedName>
        <fullName evidence="3">Trans-sialidase, putative</fullName>
    </submittedName>
</protein>
<feature type="domain" description="Trans-sialidase C-terminal" evidence="2">
    <location>
        <begin position="4"/>
        <end position="127"/>
    </location>
</feature>
<accession>K2MAK2</accession>
<dbReference type="InterPro" id="IPR021287">
    <property type="entry name" value="Trans-sialidase_CS"/>
</dbReference>
<sequence length="326" mass="33667">PTKGGPIPLMGVKMNEEKGEKRKLMELSYEKEKKWELQCDEKSVKENSRNWEADKSQHVVILLRNGTHGTAYVDGESVGKATCQLENKHPKGISHFYIGGGEGSAGSGEGVSVTVTNVLLYNRPLSSGEITALNTKISIQKQKDVERVTEDIRATEVSQPPALAAVPQNTVGGQDQTGEESLKARKDAGSIGASKTTVSTVTTSSGGEESVNPSASGTSSGGTQTMDGASSSDVNPTVGTGGGAGGTVQDGTAVNPEVGVSSGENGEMAGGTGGREEKQIRDVNATALSSSLGNLSQANNTDAGTMRESGLMLPSLLLLLGLWGFA</sequence>
<dbReference type="SUPFAM" id="SSF49899">
    <property type="entry name" value="Concanavalin A-like lectins/glucanases"/>
    <property type="match status" value="1"/>
</dbReference>
<feature type="non-terminal residue" evidence="3">
    <location>
        <position position="1"/>
    </location>
</feature>
<feature type="region of interest" description="Disordered" evidence="1">
    <location>
        <begin position="153"/>
        <end position="279"/>
    </location>
</feature>
<feature type="compositionally biased region" description="Gly residues" evidence="1">
    <location>
        <begin position="239"/>
        <end position="248"/>
    </location>
</feature>
<dbReference type="GO" id="GO:0004308">
    <property type="term" value="F:exo-alpha-sialidase activity"/>
    <property type="evidence" value="ECO:0007669"/>
    <property type="project" value="InterPro"/>
</dbReference>
<evidence type="ECO:0000256" key="1">
    <source>
        <dbReference type="SAM" id="MobiDB-lite"/>
    </source>
</evidence>
<dbReference type="Pfam" id="PF11052">
    <property type="entry name" value="Tr-sialidase_C"/>
    <property type="match status" value="1"/>
</dbReference>
<dbReference type="Proteomes" id="UP000007350">
    <property type="component" value="Unassembled WGS sequence"/>
</dbReference>
<dbReference type="AlphaFoldDB" id="K2MAK2"/>
<feature type="non-terminal residue" evidence="3">
    <location>
        <position position="326"/>
    </location>
</feature>
<dbReference type="InterPro" id="IPR013320">
    <property type="entry name" value="ConA-like_dom_sf"/>
</dbReference>
<dbReference type="PRINTS" id="PR01803">
    <property type="entry name" value="TCSIALIDASE"/>
</dbReference>
<dbReference type="Gene3D" id="2.60.120.200">
    <property type="match status" value="1"/>
</dbReference>
<proteinExistence type="predicted"/>